<dbReference type="SMART" id="SM00233">
    <property type="entry name" value="PH"/>
    <property type="match status" value="1"/>
</dbReference>
<keyword evidence="4" id="KW-1185">Reference proteome</keyword>
<feature type="compositionally biased region" description="Polar residues" evidence="1">
    <location>
        <begin position="1"/>
        <end position="16"/>
    </location>
</feature>
<feature type="region of interest" description="Disordered" evidence="1">
    <location>
        <begin position="1"/>
        <end position="45"/>
    </location>
</feature>
<comment type="caution">
    <text evidence="3">The sequence shown here is derived from an EMBL/GenBank/DDBJ whole genome shotgun (WGS) entry which is preliminary data.</text>
</comment>
<gene>
    <name evidence="3" type="ORF">CYY_005214</name>
</gene>
<feature type="domain" description="PH" evidence="2">
    <location>
        <begin position="434"/>
        <end position="535"/>
    </location>
</feature>
<dbReference type="OrthoDB" id="17949at2759"/>
<dbReference type="InterPro" id="IPR011993">
    <property type="entry name" value="PH-like_dom_sf"/>
</dbReference>
<dbReference type="PROSITE" id="PS50003">
    <property type="entry name" value="PH_DOMAIN"/>
    <property type="match status" value="1"/>
</dbReference>
<feature type="compositionally biased region" description="Polar residues" evidence="1">
    <location>
        <begin position="34"/>
        <end position="45"/>
    </location>
</feature>
<feature type="compositionally biased region" description="Low complexity" evidence="1">
    <location>
        <begin position="132"/>
        <end position="142"/>
    </location>
</feature>
<dbReference type="Proteomes" id="UP000695562">
    <property type="component" value="Unassembled WGS sequence"/>
</dbReference>
<dbReference type="PANTHER" id="PTHR47112:SF1">
    <property type="entry name" value="PX DOMAIN-CONTAINING PROTEIN"/>
    <property type="match status" value="1"/>
</dbReference>
<protein>
    <recommendedName>
        <fullName evidence="2">PH domain-containing protein</fullName>
    </recommendedName>
</protein>
<accession>A0A8J4PWY4</accession>
<feature type="compositionally biased region" description="Polar residues" evidence="1">
    <location>
        <begin position="64"/>
        <end position="76"/>
    </location>
</feature>
<evidence type="ECO:0000313" key="3">
    <source>
        <dbReference type="EMBL" id="KAF2073464.1"/>
    </source>
</evidence>
<sequence length="711" mass="80126">MEEVINQPSPSFLTNHNPKDKDIKKRKKLDGQKESSSPLNKLRSATLTRGVSSKLQFVVDLGSNFSKSPSKSTTNALSLHSSVPSHYSSSLSSSVNNNNNNNNNNLSSSNSNITFNNISGGGGPTTPKKKQQTTQQQQQQQQNNTLRRKSVRISQHIKMDEVMKIYAPLSGSEYLNKNNSTSFSHLQSSINKENQPTNQNVLSPPNSPSTKINLTPSLAKESSYSNLLLSPTSVSGSPTTRRKTKEERLSNIRKDVVENAEFILGKMGEYQRCVLSLPDLFMLSVDILHSEYEYLIKDTNIISKILLPLDSMSTSVETELVTNDVNNLNSSSCSSTTSVLTNTNLTEMDLVAQSISNIAKKLLTIEIEIKKPNITEKRACILSNFVKAVKQYLETKVVPEMPTLPSEIAHSLIGISGNYSDTTTQIYQPEESNFIYKSGYLVKKGTKGPLVVWKDQYFTLSPEKLCIYSNQNKTNSKAKKEILLNNITSIGPVSKNEYKSCFMIKTRGSEKQLIVRAPNDREAALWMLAIDGLPRKNFETNHSCINLYIKETLLETLSDTTSSFRRSVAGGVVRSSHGEEWTWRADGTLFNTDFLDTTRIRPKELQYKWNGQLLVPCQDSVKNLGYGKWNGIWLAWYNPNSNTPFIKYIWDQEHNEYLNQNPKLSYKWSSRGLVSKVSHGGEWMVEGRVPETVVMFLQCLRYIRHKELDFE</sequence>
<feature type="region of interest" description="Disordered" evidence="1">
    <location>
        <begin position="229"/>
        <end position="248"/>
    </location>
</feature>
<feature type="compositionally biased region" description="Polar residues" evidence="1">
    <location>
        <begin position="229"/>
        <end position="239"/>
    </location>
</feature>
<evidence type="ECO:0000259" key="2">
    <source>
        <dbReference type="PROSITE" id="PS50003"/>
    </source>
</evidence>
<feature type="compositionally biased region" description="Low complexity" evidence="1">
    <location>
        <begin position="77"/>
        <end position="112"/>
    </location>
</feature>
<reference evidence="3" key="1">
    <citation type="submission" date="2020-01" db="EMBL/GenBank/DDBJ databases">
        <title>Development of genomics and gene disruption for Polysphondylium violaceum indicates a role for the polyketide synthase stlB in stalk morphogenesis.</title>
        <authorList>
            <person name="Narita B."/>
            <person name="Kawabe Y."/>
            <person name="Kin K."/>
            <person name="Saito T."/>
            <person name="Gibbs R."/>
            <person name="Kuspa A."/>
            <person name="Muzny D."/>
            <person name="Queller D."/>
            <person name="Richards S."/>
            <person name="Strassman J."/>
            <person name="Sucgang R."/>
            <person name="Worley K."/>
            <person name="Schaap P."/>
        </authorList>
    </citation>
    <scope>NUCLEOTIDE SEQUENCE</scope>
    <source>
        <strain evidence="3">QSvi11</strain>
    </source>
</reference>
<dbReference type="PANTHER" id="PTHR47112">
    <property type="entry name" value="PX DOMAIN-CONTAINING PROTEIN"/>
    <property type="match status" value="1"/>
</dbReference>
<evidence type="ECO:0000256" key="1">
    <source>
        <dbReference type="SAM" id="MobiDB-lite"/>
    </source>
</evidence>
<proteinExistence type="predicted"/>
<evidence type="ECO:0000313" key="4">
    <source>
        <dbReference type="Proteomes" id="UP000695562"/>
    </source>
</evidence>
<name>A0A8J4PWY4_9MYCE</name>
<dbReference type="InterPro" id="IPR001849">
    <property type="entry name" value="PH_domain"/>
</dbReference>
<feature type="compositionally biased region" description="Basic and acidic residues" evidence="1">
    <location>
        <begin position="17"/>
        <end position="33"/>
    </location>
</feature>
<dbReference type="Gene3D" id="2.30.29.30">
    <property type="entry name" value="Pleckstrin-homology domain (PH domain)/Phosphotyrosine-binding domain (PTB)"/>
    <property type="match status" value="1"/>
</dbReference>
<dbReference type="AlphaFoldDB" id="A0A8J4PWY4"/>
<feature type="region of interest" description="Disordered" evidence="1">
    <location>
        <begin position="64"/>
        <end position="155"/>
    </location>
</feature>
<dbReference type="SUPFAM" id="SSF50729">
    <property type="entry name" value="PH domain-like"/>
    <property type="match status" value="1"/>
</dbReference>
<feature type="region of interest" description="Disordered" evidence="1">
    <location>
        <begin position="185"/>
        <end position="214"/>
    </location>
</feature>
<dbReference type="Pfam" id="PF00169">
    <property type="entry name" value="PH"/>
    <property type="match status" value="1"/>
</dbReference>
<dbReference type="CDD" id="cd00821">
    <property type="entry name" value="PH"/>
    <property type="match status" value="1"/>
</dbReference>
<organism evidence="3 4">
    <name type="scientific">Polysphondylium violaceum</name>
    <dbReference type="NCBI Taxonomy" id="133409"/>
    <lineage>
        <taxon>Eukaryota</taxon>
        <taxon>Amoebozoa</taxon>
        <taxon>Evosea</taxon>
        <taxon>Eumycetozoa</taxon>
        <taxon>Dictyostelia</taxon>
        <taxon>Dictyosteliales</taxon>
        <taxon>Dictyosteliaceae</taxon>
        <taxon>Polysphondylium</taxon>
    </lineage>
</organism>
<dbReference type="EMBL" id="AJWJ01000202">
    <property type="protein sequence ID" value="KAF2073464.1"/>
    <property type="molecule type" value="Genomic_DNA"/>
</dbReference>